<feature type="compositionally biased region" description="Basic and acidic residues" evidence="1">
    <location>
        <begin position="103"/>
        <end position="129"/>
    </location>
</feature>
<comment type="caution">
    <text evidence="2">The sequence shown here is derived from an EMBL/GenBank/DDBJ whole genome shotgun (WGS) entry which is preliminary data.</text>
</comment>
<organism evidence="2 3">
    <name type="scientific">Mycena citricolor</name>
    <dbReference type="NCBI Taxonomy" id="2018698"/>
    <lineage>
        <taxon>Eukaryota</taxon>
        <taxon>Fungi</taxon>
        <taxon>Dikarya</taxon>
        <taxon>Basidiomycota</taxon>
        <taxon>Agaricomycotina</taxon>
        <taxon>Agaricomycetes</taxon>
        <taxon>Agaricomycetidae</taxon>
        <taxon>Agaricales</taxon>
        <taxon>Marasmiineae</taxon>
        <taxon>Mycenaceae</taxon>
        <taxon>Mycena</taxon>
    </lineage>
</organism>
<evidence type="ECO:0000313" key="2">
    <source>
        <dbReference type="EMBL" id="CAK5284910.1"/>
    </source>
</evidence>
<name>A0AAD2HZX1_9AGAR</name>
<gene>
    <name evidence="2" type="ORF">MYCIT1_LOCUS38434</name>
</gene>
<feature type="compositionally biased region" description="Basic and acidic residues" evidence="1">
    <location>
        <begin position="54"/>
        <end position="64"/>
    </location>
</feature>
<feature type="compositionally biased region" description="Basic residues" evidence="1">
    <location>
        <begin position="147"/>
        <end position="156"/>
    </location>
</feature>
<feature type="compositionally biased region" description="Polar residues" evidence="1">
    <location>
        <begin position="158"/>
        <end position="167"/>
    </location>
</feature>
<accession>A0AAD2HZX1</accession>
<dbReference type="Proteomes" id="UP001295794">
    <property type="component" value="Unassembled WGS sequence"/>
</dbReference>
<sequence>MEPQLLPLTESGPDTHAQTFAATETVTEVDASTEAATASTAALTPVLAATGKHRPFDSSKPDRHVKPHRSSREQAGTECGGCAQVLLFGEDWIWRDGRGDELGLRRGADSQRGLDRGKGDTGDGVRDRANTGAQRLGFCGASIRRQRVEKRGRRRPSVPQSVPSTRITPPMQAQTFVAAWGRASSPVRGRCAAAWASGERAASVREMIVNECIRRSVVNERA</sequence>
<keyword evidence="3" id="KW-1185">Reference proteome</keyword>
<feature type="region of interest" description="Disordered" evidence="1">
    <location>
        <begin position="147"/>
        <end position="167"/>
    </location>
</feature>
<evidence type="ECO:0000313" key="3">
    <source>
        <dbReference type="Proteomes" id="UP001295794"/>
    </source>
</evidence>
<dbReference type="AlphaFoldDB" id="A0AAD2HZX1"/>
<reference evidence="2" key="1">
    <citation type="submission" date="2023-11" db="EMBL/GenBank/DDBJ databases">
        <authorList>
            <person name="De Vega J J."/>
            <person name="De Vega J J."/>
        </authorList>
    </citation>
    <scope>NUCLEOTIDE SEQUENCE</scope>
</reference>
<proteinExistence type="predicted"/>
<feature type="region of interest" description="Disordered" evidence="1">
    <location>
        <begin position="103"/>
        <end position="131"/>
    </location>
</feature>
<protein>
    <submittedName>
        <fullName evidence="2">Uncharacterized protein</fullName>
    </submittedName>
</protein>
<feature type="region of interest" description="Disordered" evidence="1">
    <location>
        <begin position="49"/>
        <end position="77"/>
    </location>
</feature>
<dbReference type="EMBL" id="CAVNYO010000481">
    <property type="protein sequence ID" value="CAK5284910.1"/>
    <property type="molecule type" value="Genomic_DNA"/>
</dbReference>
<evidence type="ECO:0000256" key="1">
    <source>
        <dbReference type="SAM" id="MobiDB-lite"/>
    </source>
</evidence>